<dbReference type="InterPro" id="IPR047201">
    <property type="entry name" value="ERI-1_3'hExo-like"/>
</dbReference>
<reference evidence="6 7" key="1">
    <citation type="submission" date="2014-06" db="EMBL/GenBank/DDBJ databases">
        <title>Draft genome sequence of Bacillus manliponensis JCM 15802 (MCCC 1A00708).</title>
        <authorList>
            <person name="Lai Q."/>
            <person name="Liu Y."/>
            <person name="Shao Z."/>
        </authorList>
    </citation>
    <scope>NUCLEOTIDE SEQUENCE [LARGE SCALE GENOMIC DNA]</scope>
    <source>
        <strain evidence="6 7">JCM 15802</strain>
    </source>
</reference>
<comment type="function">
    <text evidence="1">Involved in the transposition of the insertion sequence.</text>
</comment>
<dbReference type="PANTHER" id="PTHR23044:SF61">
    <property type="entry name" value="3'-5' EXORIBONUCLEASE 1-RELATED"/>
    <property type="match status" value="1"/>
</dbReference>
<dbReference type="InterPro" id="IPR013520">
    <property type="entry name" value="Ribonucl_H"/>
</dbReference>
<gene>
    <name evidence="6" type="ORF">BAMA_10665</name>
</gene>
<dbReference type="STRING" id="574376.BAMA_10665"/>
<dbReference type="SMART" id="SM00479">
    <property type="entry name" value="EXOIII"/>
    <property type="match status" value="1"/>
</dbReference>
<sequence length="207" mass="23474">MNEQQFLFLDFEFTMPQNRKNPKGFFPEIIEVGLVSVVNSTVESTYSSYVKPVTFSSLTDRCKKFLGIQQKSVDEGISFSQLVETLKKYESRCKTTVVTWGHMDIKVLRKNCSVAGVEYPFTGQCRDLSLEYKSFFGDRNQTGLWKAIEAYGKSGTGTHHCALDDAMTTYNIFKLVEKDKQYLVKPAPPTLGELIDFSKVLKKVSAQ</sequence>
<dbReference type="InterPro" id="IPR012337">
    <property type="entry name" value="RNaseH-like_sf"/>
</dbReference>
<organism evidence="6 7">
    <name type="scientific">Bacillus manliponensis</name>
    <dbReference type="NCBI Taxonomy" id="574376"/>
    <lineage>
        <taxon>Bacteria</taxon>
        <taxon>Bacillati</taxon>
        <taxon>Bacillota</taxon>
        <taxon>Bacilli</taxon>
        <taxon>Bacillales</taxon>
        <taxon>Bacillaceae</taxon>
        <taxon>Bacillus</taxon>
        <taxon>Bacillus cereus group</taxon>
    </lineage>
</organism>
<dbReference type="PANTHER" id="PTHR23044">
    <property type="entry name" value="3'-5' EXONUCLEASE ERI1-RELATED"/>
    <property type="match status" value="1"/>
</dbReference>
<dbReference type="CDD" id="cd06133">
    <property type="entry name" value="ERI-1_3'hExo_like"/>
    <property type="match status" value="1"/>
</dbReference>
<dbReference type="eggNOG" id="COG5018">
    <property type="taxonomic scope" value="Bacteria"/>
</dbReference>
<name>A0A073JU29_9BACI</name>
<keyword evidence="2" id="KW-0540">Nuclease</keyword>
<evidence type="ECO:0000313" key="6">
    <source>
        <dbReference type="EMBL" id="KEK17810.1"/>
    </source>
</evidence>
<dbReference type="Gene3D" id="3.30.420.10">
    <property type="entry name" value="Ribonuclease H-like superfamily/Ribonuclease H"/>
    <property type="match status" value="1"/>
</dbReference>
<comment type="caution">
    <text evidence="6">The sequence shown here is derived from an EMBL/GenBank/DDBJ whole genome shotgun (WGS) entry which is preliminary data.</text>
</comment>
<evidence type="ECO:0000256" key="2">
    <source>
        <dbReference type="ARBA" id="ARBA00022722"/>
    </source>
</evidence>
<dbReference type="GO" id="GO:0003676">
    <property type="term" value="F:nucleic acid binding"/>
    <property type="evidence" value="ECO:0007669"/>
    <property type="project" value="InterPro"/>
</dbReference>
<keyword evidence="4" id="KW-0269">Exonuclease</keyword>
<evidence type="ECO:0000313" key="7">
    <source>
        <dbReference type="Proteomes" id="UP000027822"/>
    </source>
</evidence>
<dbReference type="GO" id="GO:0000175">
    <property type="term" value="F:3'-5'-RNA exonuclease activity"/>
    <property type="evidence" value="ECO:0007669"/>
    <property type="project" value="InterPro"/>
</dbReference>
<evidence type="ECO:0000256" key="4">
    <source>
        <dbReference type="ARBA" id="ARBA00022839"/>
    </source>
</evidence>
<proteinExistence type="predicted"/>
<evidence type="ECO:0000256" key="3">
    <source>
        <dbReference type="ARBA" id="ARBA00022801"/>
    </source>
</evidence>
<dbReference type="EMBL" id="JOTN01000021">
    <property type="protein sequence ID" value="KEK17810.1"/>
    <property type="molecule type" value="Genomic_DNA"/>
</dbReference>
<feature type="domain" description="Exonuclease" evidence="5">
    <location>
        <begin position="5"/>
        <end position="182"/>
    </location>
</feature>
<keyword evidence="7" id="KW-1185">Reference proteome</keyword>
<protein>
    <submittedName>
        <fullName evidence="6">Sporulation inhibitor KapD</fullName>
    </submittedName>
</protein>
<evidence type="ECO:0000259" key="5">
    <source>
        <dbReference type="SMART" id="SM00479"/>
    </source>
</evidence>
<dbReference type="InterPro" id="IPR051274">
    <property type="entry name" value="3-5_Exoribonuclease"/>
</dbReference>
<dbReference type="Proteomes" id="UP000027822">
    <property type="component" value="Unassembled WGS sequence"/>
</dbReference>
<dbReference type="Pfam" id="PF00929">
    <property type="entry name" value="RNase_T"/>
    <property type="match status" value="1"/>
</dbReference>
<dbReference type="OrthoDB" id="159416at2"/>
<evidence type="ECO:0000256" key="1">
    <source>
        <dbReference type="ARBA" id="ARBA00002286"/>
    </source>
</evidence>
<dbReference type="AlphaFoldDB" id="A0A073JU29"/>
<keyword evidence="3" id="KW-0378">Hydrolase</keyword>
<dbReference type="NCBIfam" id="NF005838">
    <property type="entry name" value="PRK07748.1"/>
    <property type="match status" value="1"/>
</dbReference>
<dbReference type="InterPro" id="IPR036397">
    <property type="entry name" value="RNaseH_sf"/>
</dbReference>
<accession>A0A073JU29</accession>
<dbReference type="RefSeq" id="WP_034642331.1">
    <property type="nucleotide sequence ID" value="NZ_CBCSJC010000022.1"/>
</dbReference>
<dbReference type="SUPFAM" id="SSF53098">
    <property type="entry name" value="Ribonuclease H-like"/>
    <property type="match status" value="1"/>
</dbReference>